<evidence type="ECO:0000256" key="1">
    <source>
        <dbReference type="ARBA" id="ARBA00004123"/>
    </source>
</evidence>
<accession>A0A7G3AKS0</accession>
<dbReference type="InterPro" id="IPR016858">
    <property type="entry name" value="KMT5A-like"/>
</dbReference>
<keyword evidence="7" id="KW-0949">S-adenosyl-L-methionine</keyword>
<evidence type="ECO:0000256" key="12">
    <source>
        <dbReference type="ARBA" id="ARBA00047784"/>
    </source>
</evidence>
<keyword evidence="6 15" id="KW-0808">Transferase</keyword>
<dbReference type="GO" id="GO:0032259">
    <property type="term" value="P:methylation"/>
    <property type="evidence" value="ECO:0007669"/>
    <property type="project" value="UniProtKB-KW"/>
</dbReference>
<dbReference type="EMBL" id="GITU01003781">
    <property type="protein sequence ID" value="MBC1172484.1"/>
    <property type="molecule type" value="Transcribed_RNA"/>
</dbReference>
<reference evidence="15" key="1">
    <citation type="journal article" date="2020" name="BMC">
        <title>Leishmania infection induces a limited differential gene expression in the sand fly midgut.</title>
        <authorList>
            <person name="Coutinho-Abreu I.V."/>
            <person name="Serafim T.D."/>
            <person name="Meneses C."/>
            <person name="Kamhawi S."/>
            <person name="Oliveira F."/>
            <person name="Valenzuela J.G."/>
        </authorList>
    </citation>
    <scope>NUCLEOTIDE SEQUENCE</scope>
    <source>
        <strain evidence="15">Jacobina</strain>
        <tissue evidence="15">Midgut</tissue>
    </source>
</reference>
<evidence type="ECO:0000256" key="2">
    <source>
        <dbReference type="ARBA" id="ARBA00004286"/>
    </source>
</evidence>
<evidence type="ECO:0000256" key="9">
    <source>
        <dbReference type="ARBA" id="ARBA00023015"/>
    </source>
</evidence>
<dbReference type="GO" id="GO:0005700">
    <property type="term" value="C:polytene chromosome"/>
    <property type="evidence" value="ECO:0007669"/>
    <property type="project" value="TreeGrafter"/>
</dbReference>
<evidence type="ECO:0000259" key="14">
    <source>
        <dbReference type="PROSITE" id="PS50280"/>
    </source>
</evidence>
<dbReference type="PROSITE" id="PS50280">
    <property type="entry name" value="SET"/>
    <property type="match status" value="1"/>
</dbReference>
<comment type="catalytic activity">
    <reaction evidence="12">
        <text>L-lysyl(20)-[histone H4] + S-adenosyl-L-methionine = N(6)-methyl-L-lysyl(20)-[histone H4] + S-adenosyl-L-homocysteine + H(+)</text>
        <dbReference type="Rhea" id="RHEA:60344"/>
        <dbReference type="Rhea" id="RHEA-COMP:15554"/>
        <dbReference type="Rhea" id="RHEA-COMP:15555"/>
        <dbReference type="ChEBI" id="CHEBI:15378"/>
        <dbReference type="ChEBI" id="CHEBI:29969"/>
        <dbReference type="ChEBI" id="CHEBI:57856"/>
        <dbReference type="ChEBI" id="CHEBI:59789"/>
        <dbReference type="ChEBI" id="CHEBI:61929"/>
        <dbReference type="EC" id="2.1.1.361"/>
    </reaction>
</comment>
<dbReference type="GO" id="GO:0006357">
    <property type="term" value="P:regulation of transcription by RNA polymerase II"/>
    <property type="evidence" value="ECO:0007669"/>
    <property type="project" value="TreeGrafter"/>
</dbReference>
<evidence type="ECO:0000256" key="6">
    <source>
        <dbReference type="ARBA" id="ARBA00022679"/>
    </source>
</evidence>
<dbReference type="AlphaFoldDB" id="A0A7G3AKS0"/>
<keyword evidence="4" id="KW-0158">Chromosome</keyword>
<dbReference type="GO" id="GO:0043516">
    <property type="term" value="P:regulation of DNA damage response, signal transduction by p53 class mediator"/>
    <property type="evidence" value="ECO:0007669"/>
    <property type="project" value="TreeGrafter"/>
</dbReference>
<dbReference type="SUPFAM" id="SSF82199">
    <property type="entry name" value="SET domain"/>
    <property type="match status" value="1"/>
</dbReference>
<dbReference type="SMART" id="SM00317">
    <property type="entry name" value="SET"/>
    <property type="match status" value="1"/>
</dbReference>
<keyword evidence="9" id="KW-0805">Transcription regulation</keyword>
<evidence type="ECO:0000256" key="4">
    <source>
        <dbReference type="ARBA" id="ARBA00022454"/>
    </source>
</evidence>
<keyword evidence="5 15" id="KW-0489">Methyltransferase</keyword>
<dbReference type="InterPro" id="IPR046341">
    <property type="entry name" value="SET_dom_sf"/>
</dbReference>
<dbReference type="Pfam" id="PF00856">
    <property type="entry name" value="SET"/>
    <property type="match status" value="1"/>
</dbReference>
<evidence type="ECO:0000313" key="15">
    <source>
        <dbReference type="EMBL" id="MBC1172484.1"/>
    </source>
</evidence>
<name>A0A7G3AKS0_LUTLO</name>
<dbReference type="InterPro" id="IPR047266">
    <property type="entry name" value="KMT5A-like_SET"/>
</dbReference>
<dbReference type="PROSITE" id="PS51571">
    <property type="entry name" value="SAM_MT43_PR_SET"/>
    <property type="match status" value="1"/>
</dbReference>
<keyword evidence="8" id="KW-0156">Chromatin regulator</keyword>
<feature type="domain" description="SET" evidence="14">
    <location>
        <begin position="347"/>
        <end position="468"/>
    </location>
</feature>
<dbReference type="VEuPathDB" id="VectorBase:LLONM1_009146"/>
<evidence type="ECO:0000256" key="8">
    <source>
        <dbReference type="ARBA" id="ARBA00022853"/>
    </source>
</evidence>
<feature type="region of interest" description="Disordered" evidence="13">
    <location>
        <begin position="197"/>
        <end position="225"/>
    </location>
</feature>
<dbReference type="PANTHER" id="PTHR46167:SF1">
    <property type="entry name" value="N-LYSINE METHYLTRANSFERASE KMT5A"/>
    <property type="match status" value="1"/>
</dbReference>
<dbReference type="Gene3D" id="2.170.270.10">
    <property type="entry name" value="SET domain"/>
    <property type="match status" value="1"/>
</dbReference>
<keyword evidence="10" id="KW-0804">Transcription</keyword>
<protein>
    <recommendedName>
        <fullName evidence="3">[histone H4]-lysine(20) N-methyltransferase</fullName>
        <ecNumber evidence="3">2.1.1.361</ecNumber>
    </recommendedName>
</protein>
<dbReference type="InterPro" id="IPR051760">
    <property type="entry name" value="KMT5A"/>
</dbReference>
<evidence type="ECO:0000256" key="7">
    <source>
        <dbReference type="ARBA" id="ARBA00022691"/>
    </source>
</evidence>
<evidence type="ECO:0000256" key="5">
    <source>
        <dbReference type="ARBA" id="ARBA00022603"/>
    </source>
</evidence>
<evidence type="ECO:0000256" key="10">
    <source>
        <dbReference type="ARBA" id="ARBA00023163"/>
    </source>
</evidence>
<evidence type="ECO:0000256" key="11">
    <source>
        <dbReference type="ARBA" id="ARBA00023242"/>
    </source>
</evidence>
<organism evidence="15">
    <name type="scientific">Lutzomyia longipalpis</name>
    <name type="common">Sand fly</name>
    <dbReference type="NCBI Taxonomy" id="7200"/>
    <lineage>
        <taxon>Eukaryota</taxon>
        <taxon>Metazoa</taxon>
        <taxon>Ecdysozoa</taxon>
        <taxon>Arthropoda</taxon>
        <taxon>Hexapoda</taxon>
        <taxon>Insecta</taxon>
        <taxon>Pterygota</taxon>
        <taxon>Neoptera</taxon>
        <taxon>Endopterygota</taxon>
        <taxon>Diptera</taxon>
        <taxon>Nematocera</taxon>
        <taxon>Psychodoidea</taxon>
        <taxon>Psychodidae</taxon>
        <taxon>Lutzomyia</taxon>
        <taxon>Lutzomyia</taxon>
    </lineage>
</organism>
<dbReference type="GO" id="GO:0005634">
    <property type="term" value="C:nucleus"/>
    <property type="evidence" value="ECO:0007669"/>
    <property type="project" value="UniProtKB-SubCell"/>
</dbReference>
<dbReference type="GO" id="GO:0140944">
    <property type="term" value="F:histone H4K20 monomethyltransferase activity"/>
    <property type="evidence" value="ECO:0007669"/>
    <property type="project" value="UniProtKB-EC"/>
</dbReference>
<dbReference type="PANTHER" id="PTHR46167">
    <property type="entry name" value="N-LYSINE METHYLTRANSFERASE KMT5A"/>
    <property type="match status" value="1"/>
</dbReference>
<evidence type="ECO:0000256" key="13">
    <source>
        <dbReference type="SAM" id="MobiDB-lite"/>
    </source>
</evidence>
<dbReference type="InterPro" id="IPR001214">
    <property type="entry name" value="SET_dom"/>
</dbReference>
<evidence type="ECO:0000256" key="3">
    <source>
        <dbReference type="ARBA" id="ARBA00012187"/>
    </source>
</evidence>
<keyword evidence="11" id="KW-0539">Nucleus</keyword>
<dbReference type="CDD" id="cd10528">
    <property type="entry name" value="SET_SETD8"/>
    <property type="match status" value="1"/>
</dbReference>
<proteinExistence type="predicted"/>
<sequence length="483" mass="53353">MVRGRRARPAAPTGSSSTASRNLLEEYCASPKRKDYKLDPLSIHENGNEKIPGIETKFKTQMVLRPSSKRNVKNIQITRYFPVQTTQDVGANGFDTIELIDDDTCDSYPEAAEEESSNIFLQKPVLKLNVDKSPNQASSIVIKKSLEVKPDFSSLTSNGFVSFNNAATTTPRANGVNCQDVLKPVSPVLACSDSNSCDSGVVSDRSHDTTPAGMRLRHKKPTTPHRIVCPSPKKSDAENVNDVENATEGAEDVGELKGRIEGEAHSQVNVQECEEVAAKPRENGAFPAPATGARAKNGATKKLLNGVGQKTIKEFYKVRRSARKTKKEVQKEEQRAIEEAIAEGRQRGLAVKLFKGKGRGVVATHAFTKGDFVVEYIGDLISNGEAGKREQIYAEDQNAGCYMYYFKHKNVQYCIDATKESDKIGRLVNHSRNGNLITKIVDYKGRPHLVLLAKEDIEPGKELTYDYGDRSKESLQHHPWLAF</sequence>
<comment type="subcellular location">
    <subcellularLocation>
        <location evidence="2">Chromosome</location>
    </subcellularLocation>
    <subcellularLocation>
        <location evidence="1">Nucleus</location>
    </subcellularLocation>
</comment>
<dbReference type="EC" id="2.1.1.361" evidence="3"/>